<dbReference type="PANTHER" id="PTHR21174">
    <property type="match status" value="1"/>
</dbReference>
<evidence type="ECO:0000313" key="3">
    <source>
        <dbReference type="Proteomes" id="UP001243212"/>
    </source>
</evidence>
<protein>
    <submittedName>
        <fullName evidence="2">Metal-dependent HD superfamily phosphohydrolase</fullName>
    </submittedName>
</protein>
<gene>
    <name evidence="2" type="ORF">J2S70_000773</name>
</gene>
<organism evidence="2 3">
    <name type="scientific">Trueperella bonasi</name>
    <dbReference type="NCBI Taxonomy" id="312286"/>
    <lineage>
        <taxon>Bacteria</taxon>
        <taxon>Bacillati</taxon>
        <taxon>Actinomycetota</taxon>
        <taxon>Actinomycetes</taxon>
        <taxon>Actinomycetales</taxon>
        <taxon>Actinomycetaceae</taxon>
        <taxon>Trueperella</taxon>
    </lineage>
</organism>
<reference evidence="2 3" key="1">
    <citation type="submission" date="2023-07" db="EMBL/GenBank/DDBJ databases">
        <title>Sequencing the genomes of 1000 actinobacteria strains.</title>
        <authorList>
            <person name="Klenk H.-P."/>
        </authorList>
    </citation>
    <scope>NUCLEOTIDE SEQUENCE [LARGE SCALE GENOMIC DNA]</scope>
    <source>
        <strain evidence="2 3">DSM 17163</strain>
    </source>
</reference>
<dbReference type="Proteomes" id="UP001243212">
    <property type="component" value="Unassembled WGS sequence"/>
</dbReference>
<feature type="region of interest" description="Disordered" evidence="1">
    <location>
        <begin position="238"/>
        <end position="258"/>
    </location>
</feature>
<dbReference type="SUPFAM" id="SSF109604">
    <property type="entry name" value="HD-domain/PDEase-like"/>
    <property type="match status" value="1"/>
</dbReference>
<dbReference type="Gene3D" id="1.10.3210.10">
    <property type="entry name" value="Hypothetical protein af1432"/>
    <property type="match status" value="1"/>
</dbReference>
<feature type="compositionally biased region" description="Basic and acidic residues" evidence="1">
    <location>
        <begin position="284"/>
        <end position="326"/>
    </location>
</feature>
<dbReference type="EMBL" id="JAUSQX010000001">
    <property type="protein sequence ID" value="MDP9806191.1"/>
    <property type="molecule type" value="Genomic_DNA"/>
</dbReference>
<name>A0ABT9NFN1_9ACTO</name>
<accession>A0ABT9NFN1</accession>
<evidence type="ECO:0000313" key="2">
    <source>
        <dbReference type="EMBL" id="MDP9806191.1"/>
    </source>
</evidence>
<evidence type="ECO:0000256" key="1">
    <source>
        <dbReference type="SAM" id="MobiDB-lite"/>
    </source>
</evidence>
<sequence>MSQIDVPAWLTPSFARSASAVGAAAEREHIERVCAEFIKLWSTPNRHFHDIRHLCDVLTRIDMLSSEAHNVDVVRLSAWAHGCVFNSSDQQAYVHQGGENRAESARVSAELFEKIGIPSEVVQQISKLILDMRKHPLPTLESRVVVGQDLDLLVLVDAHLGFLASQPQKYRDYVDGMRAEYSHLPLEDFASARLAVVNSLLDRKRLFSTPLATDWEAPARQNLELEKARLEAELSDLHAGYPVPPHTLPQPEISGSQELPNRQVPIHHLAPSQADYSGSTLEAAGDHLDPRKSGKVLRSEDAKQARRDAITHTVREKAKGDNDDGK</sequence>
<proteinExistence type="predicted"/>
<feature type="region of interest" description="Disordered" evidence="1">
    <location>
        <begin position="277"/>
        <end position="326"/>
    </location>
</feature>
<keyword evidence="3" id="KW-1185">Reference proteome</keyword>
<dbReference type="PANTHER" id="PTHR21174:SF0">
    <property type="entry name" value="HD PHOSPHOHYDROLASE FAMILY PROTEIN-RELATED"/>
    <property type="match status" value="1"/>
</dbReference>
<dbReference type="InterPro" id="IPR009218">
    <property type="entry name" value="HD_phosphohydro"/>
</dbReference>
<comment type="caution">
    <text evidence="2">The sequence shown here is derived from an EMBL/GenBank/DDBJ whole genome shotgun (WGS) entry which is preliminary data.</text>
</comment>
<dbReference type="RefSeq" id="WP_307682426.1">
    <property type="nucleotide sequence ID" value="NZ_JAUSQX010000001.1"/>
</dbReference>